<dbReference type="Proteomes" id="UP000235081">
    <property type="component" value="Unassembled WGS sequence"/>
</dbReference>
<proteinExistence type="predicted"/>
<name>A0A2N6L405_9CYAN</name>
<dbReference type="EMBL" id="NMQE01000974">
    <property type="protein sequence ID" value="PMB14898.1"/>
    <property type="molecule type" value="Genomic_DNA"/>
</dbReference>
<comment type="caution">
    <text evidence="1">The sequence shown here is derived from an EMBL/GenBank/DDBJ whole genome shotgun (WGS) entry which is preliminary data.</text>
</comment>
<protein>
    <submittedName>
        <fullName evidence="1">Uncharacterized protein</fullName>
    </submittedName>
</protein>
<reference evidence="1 2" key="1">
    <citation type="submission" date="2017-07" db="EMBL/GenBank/DDBJ databases">
        <title>Genomes of Fischerella (Mastigocladus) sp. strains.</title>
        <authorList>
            <person name="Miller S.R."/>
        </authorList>
    </citation>
    <scope>NUCLEOTIDE SEQUENCE [LARGE SCALE GENOMIC DNA]</scope>
    <source>
        <strain evidence="1 2">CCMEE 5318</strain>
    </source>
</reference>
<gene>
    <name evidence="1" type="ORF">CEN46_26390</name>
</gene>
<evidence type="ECO:0000313" key="1">
    <source>
        <dbReference type="EMBL" id="PMB14898.1"/>
    </source>
</evidence>
<sequence length="130" mass="15077">MTPNQINLWLEIQRRQMAALERIAEALDRLAPNTAPNYQRSIEDFKHFDWASINATVERSDQYGAAIVNWRGYQFIRRSPSNKFGEAIWFSRCVGKGDDGENKYERLVTFKPLSKKEVEPIPEKVGKFLA</sequence>
<accession>A0A2N6L405</accession>
<organism evidence="1 2">
    <name type="scientific">Fischerella thermalis CCMEE 5318</name>
    <dbReference type="NCBI Taxonomy" id="2019666"/>
    <lineage>
        <taxon>Bacteria</taxon>
        <taxon>Bacillati</taxon>
        <taxon>Cyanobacteriota</taxon>
        <taxon>Cyanophyceae</taxon>
        <taxon>Nostocales</taxon>
        <taxon>Hapalosiphonaceae</taxon>
        <taxon>Fischerella</taxon>
    </lineage>
</organism>
<dbReference type="RefSeq" id="WP_102183785.1">
    <property type="nucleotide sequence ID" value="NZ_NMQE01000974.1"/>
</dbReference>
<dbReference type="AlphaFoldDB" id="A0A2N6L405"/>
<evidence type="ECO:0000313" key="2">
    <source>
        <dbReference type="Proteomes" id="UP000235081"/>
    </source>
</evidence>
<dbReference type="InterPro" id="IPR024305">
    <property type="entry name" value="ssDNA-bd_DdrB-like"/>
</dbReference>
<dbReference type="Pfam" id="PF12747">
    <property type="entry name" value="DdrB"/>
    <property type="match status" value="1"/>
</dbReference>